<gene>
    <name evidence="2" type="ORF">AK812_SmicGene7851</name>
</gene>
<dbReference type="OrthoDB" id="418131at2759"/>
<reference evidence="2 3" key="1">
    <citation type="submission" date="2016-02" db="EMBL/GenBank/DDBJ databases">
        <title>Genome analysis of coral dinoflagellate symbionts highlights evolutionary adaptations to a symbiotic lifestyle.</title>
        <authorList>
            <person name="Aranda M."/>
            <person name="Li Y."/>
            <person name="Liew Y.J."/>
            <person name="Baumgarten S."/>
            <person name="Simakov O."/>
            <person name="Wilson M."/>
            <person name="Piel J."/>
            <person name="Ashoor H."/>
            <person name="Bougouffa S."/>
            <person name="Bajic V.B."/>
            <person name="Ryu T."/>
            <person name="Ravasi T."/>
            <person name="Bayer T."/>
            <person name="Micklem G."/>
            <person name="Kim H."/>
            <person name="Bhak J."/>
            <person name="Lajeunesse T.C."/>
            <person name="Voolstra C.R."/>
        </authorList>
    </citation>
    <scope>NUCLEOTIDE SEQUENCE [LARGE SCALE GENOMIC DNA]</scope>
    <source>
        <strain evidence="2 3">CCMP2467</strain>
    </source>
</reference>
<evidence type="ECO:0000313" key="2">
    <source>
        <dbReference type="EMBL" id="OLQ08634.1"/>
    </source>
</evidence>
<dbReference type="Proteomes" id="UP000186817">
    <property type="component" value="Unassembled WGS sequence"/>
</dbReference>
<dbReference type="Pfam" id="PF25809">
    <property type="entry name" value="STEEP1"/>
    <property type="match status" value="1"/>
</dbReference>
<accession>A0A1Q9EMH9</accession>
<keyword evidence="3" id="KW-1185">Reference proteome</keyword>
<dbReference type="AlphaFoldDB" id="A0A1Q9EMH9"/>
<feature type="domain" description="STEEP1" evidence="1">
    <location>
        <begin position="147"/>
        <end position="190"/>
    </location>
</feature>
<name>A0A1Q9EMH9_SYMMI</name>
<comment type="caution">
    <text evidence="2">The sequence shown here is derived from an EMBL/GenBank/DDBJ whole genome shotgun (WGS) entry which is preliminary data.</text>
</comment>
<proteinExistence type="predicted"/>
<evidence type="ECO:0000313" key="3">
    <source>
        <dbReference type="Proteomes" id="UP000186817"/>
    </source>
</evidence>
<dbReference type="InterPro" id="IPR057965">
    <property type="entry name" value="STEEP1_dom"/>
</dbReference>
<organism evidence="2 3">
    <name type="scientific">Symbiodinium microadriaticum</name>
    <name type="common">Dinoflagellate</name>
    <name type="synonym">Zooxanthella microadriatica</name>
    <dbReference type="NCBI Taxonomy" id="2951"/>
    <lineage>
        <taxon>Eukaryota</taxon>
        <taxon>Sar</taxon>
        <taxon>Alveolata</taxon>
        <taxon>Dinophyceae</taxon>
        <taxon>Suessiales</taxon>
        <taxon>Symbiodiniaceae</taxon>
        <taxon>Symbiodinium</taxon>
    </lineage>
</organism>
<protein>
    <recommendedName>
        <fullName evidence="1">STEEP1 domain-containing protein</fullName>
    </recommendedName>
</protein>
<sequence length="282" mass="31630">MIVGPHDWNSALAAYQASINKSGGEDVQENKGGAFERMKGDDPNWWPSCMMRVKTQEGQATLADIKKRRRDELEEPDRPSKLPMVDEFNVQIGLDIFSEKDAKGHTYTWLNVFDQGTFVSGGTHCVVADTKIMKLPRRKTEPSAKIRILLKRPNGVEKQYRFYCRKCGSPLGYRPRPETETSLLLFHLNEGEQMDKRHGSLMKALRGPDPKVARLGVRLQGGQVSLANALQLSLRQSVLESLQAAEAQPMGKTGIGEDFNVLSYKESVGDWALWIVSCCFSE</sequence>
<dbReference type="EMBL" id="LSRX01000113">
    <property type="protein sequence ID" value="OLQ08634.1"/>
    <property type="molecule type" value="Genomic_DNA"/>
</dbReference>
<evidence type="ECO:0000259" key="1">
    <source>
        <dbReference type="Pfam" id="PF25809"/>
    </source>
</evidence>